<accession>A0ABN7XJB1</accession>
<feature type="non-terminal residue" evidence="1">
    <location>
        <position position="1"/>
    </location>
</feature>
<sequence>MERHWASHCTGNSYCRNAIRKIEHARAVGKKIRACTIIPRRVVEWIYRPEGLTAQELVLHYACLQNIRTEMRKEQAQWGNPKGSWLFEPTFTSTPIGLDTNSSK</sequence>
<comment type="caution">
    <text evidence="1">The sequence shown here is derived from an EMBL/GenBank/DDBJ whole genome shotgun (WGS) entry which is preliminary data.</text>
</comment>
<organism evidence="1 2">
    <name type="scientific">Gigaspora margarita</name>
    <dbReference type="NCBI Taxonomy" id="4874"/>
    <lineage>
        <taxon>Eukaryota</taxon>
        <taxon>Fungi</taxon>
        <taxon>Fungi incertae sedis</taxon>
        <taxon>Mucoromycota</taxon>
        <taxon>Glomeromycotina</taxon>
        <taxon>Glomeromycetes</taxon>
        <taxon>Diversisporales</taxon>
        <taxon>Gigasporaceae</taxon>
        <taxon>Gigaspora</taxon>
    </lineage>
</organism>
<keyword evidence="2" id="KW-1185">Reference proteome</keyword>
<reference evidence="1 2" key="1">
    <citation type="submission" date="2021-06" db="EMBL/GenBank/DDBJ databases">
        <authorList>
            <person name="Kallberg Y."/>
            <person name="Tangrot J."/>
            <person name="Rosling A."/>
        </authorList>
    </citation>
    <scope>NUCLEOTIDE SEQUENCE [LARGE SCALE GENOMIC DNA]</scope>
    <source>
        <strain evidence="1 2">120-4 pot B 10/14</strain>
    </source>
</reference>
<evidence type="ECO:0000313" key="2">
    <source>
        <dbReference type="Proteomes" id="UP000789901"/>
    </source>
</evidence>
<gene>
    <name evidence="1" type="ORF">GMARGA_LOCUS44234</name>
</gene>
<feature type="non-terminal residue" evidence="1">
    <location>
        <position position="104"/>
    </location>
</feature>
<dbReference type="Proteomes" id="UP000789901">
    <property type="component" value="Unassembled WGS sequence"/>
</dbReference>
<name>A0ABN7XJB1_GIGMA</name>
<proteinExistence type="predicted"/>
<evidence type="ECO:0000313" key="1">
    <source>
        <dbReference type="EMBL" id="CAG8855413.1"/>
    </source>
</evidence>
<protein>
    <submittedName>
        <fullName evidence="1">20066_t:CDS:1</fullName>
    </submittedName>
</protein>
<dbReference type="EMBL" id="CAJVQB010149095">
    <property type="protein sequence ID" value="CAG8855413.1"/>
    <property type="molecule type" value="Genomic_DNA"/>
</dbReference>